<accession>A0ABN1GZU1</accession>
<dbReference type="Pfam" id="PF07712">
    <property type="entry name" value="SURNod19"/>
    <property type="match status" value="1"/>
</dbReference>
<protein>
    <submittedName>
        <fullName evidence="2">Uncharacterized protein</fullName>
    </submittedName>
</protein>
<gene>
    <name evidence="2" type="ORF">GCM10009547_30040</name>
</gene>
<dbReference type="Proteomes" id="UP001500957">
    <property type="component" value="Unassembled WGS sequence"/>
</dbReference>
<dbReference type="InterPro" id="IPR011692">
    <property type="entry name" value="Stress_up-reg_Nod19"/>
</dbReference>
<sequence>MRTSRWWRAGGLLLAGTLAVAGTTISGSVRAEAPADLSAVETATTVRVGPFLLPPAPMGEAHVNRPIPSIPKPCEDCFITAIEPRFVTADGQRADMSKGLMLHHVVIAEPGATDVTCGRNGVGALGRRLFAAGDERTPIRLPDGFGFQVQPGPWAGIIEMMNHSDTPQVVFFETVVHHVPASTPGMKSVTPVWLDAANCGTSEFAVPAGKSATPWTWKSTLTGRIVAAGGHVHAGGVGLTLDNVTTDQRICSSRAGYGTGAMEGMISRMSTCSWDSLGALRAGDELLLTSLYNAHEPMNDVMGIMLIGVHETDDVDGGTRAPEWMRRTPQTHVPGSDHHGGPGHGH</sequence>
<keyword evidence="3" id="KW-1185">Reference proteome</keyword>
<comment type="caution">
    <text evidence="2">The sequence shown here is derived from an EMBL/GenBank/DDBJ whole genome shotgun (WGS) entry which is preliminary data.</text>
</comment>
<dbReference type="EMBL" id="BAAAHE010000024">
    <property type="protein sequence ID" value="GAA0624834.1"/>
    <property type="molecule type" value="Genomic_DNA"/>
</dbReference>
<reference evidence="2 3" key="1">
    <citation type="journal article" date="2019" name="Int. J. Syst. Evol. Microbiol.">
        <title>The Global Catalogue of Microorganisms (GCM) 10K type strain sequencing project: providing services to taxonomists for standard genome sequencing and annotation.</title>
        <authorList>
            <consortium name="The Broad Institute Genomics Platform"/>
            <consortium name="The Broad Institute Genome Sequencing Center for Infectious Disease"/>
            <person name="Wu L."/>
            <person name="Ma J."/>
        </authorList>
    </citation>
    <scope>NUCLEOTIDE SEQUENCE [LARGE SCALE GENOMIC DNA]</scope>
    <source>
        <strain evidence="2 3">JCM 10671</strain>
    </source>
</reference>
<evidence type="ECO:0000256" key="1">
    <source>
        <dbReference type="SAM" id="MobiDB-lite"/>
    </source>
</evidence>
<name>A0ABN1GZU1_9ACTN</name>
<dbReference type="RefSeq" id="WP_344606133.1">
    <property type="nucleotide sequence ID" value="NZ_BAAAHE010000024.1"/>
</dbReference>
<proteinExistence type="predicted"/>
<organism evidence="2 3">
    <name type="scientific">Sporichthya brevicatena</name>
    <dbReference type="NCBI Taxonomy" id="171442"/>
    <lineage>
        <taxon>Bacteria</taxon>
        <taxon>Bacillati</taxon>
        <taxon>Actinomycetota</taxon>
        <taxon>Actinomycetes</taxon>
        <taxon>Sporichthyales</taxon>
        <taxon>Sporichthyaceae</taxon>
        <taxon>Sporichthya</taxon>
    </lineage>
</organism>
<feature type="region of interest" description="Disordered" evidence="1">
    <location>
        <begin position="317"/>
        <end position="346"/>
    </location>
</feature>
<evidence type="ECO:0000313" key="3">
    <source>
        <dbReference type="Proteomes" id="UP001500957"/>
    </source>
</evidence>
<evidence type="ECO:0000313" key="2">
    <source>
        <dbReference type="EMBL" id="GAA0624834.1"/>
    </source>
</evidence>